<keyword evidence="1" id="KW-0677">Repeat</keyword>
<sequence length="637" mass="70691">MTGQAKTVIHFTAFALLMWCALLVLYWPGLAGPFVFDDYSNIVQSQAVIGAEKSISGLLSGAFSGNAGPLKRPIPVASFILTDWIFGDSAQPYKWGNLTVHWLCSVLVAVLSYLILALKYSSSGRTVWAGMIAGILFAVHPLQLTSVLYVVQRMTSMAAVFMVAALICQVIFYRSPVSNIRYRLFLIGGYILFWAMAMFSKENALILPLISLVLHWAIVPDRVKGKDGLYLFSLGCMRIYALLAVLYVIWNISKGDVVFSTRPFSMYERLMTESGVLLFYLKLWLWPDPSAMSLYHDDTVIRSSILDPVVVFSIAAICVILLSALLVKKRLPFFALAVLWFFVGHLIESTFVGLELVHEHRNYFPAVGLFVMMGAGAFWLLENCRRLALLVVCGSFVLVYAAATHSRAIDWHSAESLVLSEVERRPLSPRANLDSAAFFADKMNSEGKASESSEEFKLAKLFYKQASLAPQGGVAGYSHLVILYQDVGLYPASGLLLDLAEKLSEGRQRPYDWRAFVDILICQSEGRCKLTSKDISLLISAAMDNQKLAKVHRAAIAGAASTVALSFSDLEVAIYYSVVAYQHYPEDPQAAVNLAVLLLSSGRGDEMPELFEKINDMVLTENQRQSLDNAKSRTERY</sequence>
<evidence type="ECO:0000313" key="5">
    <source>
        <dbReference type="Proteomes" id="UP000323161"/>
    </source>
</evidence>
<proteinExistence type="predicted"/>
<dbReference type="Proteomes" id="UP000323161">
    <property type="component" value="Unassembled WGS sequence"/>
</dbReference>
<feature type="transmembrane region" description="Helical" evidence="3">
    <location>
        <begin position="7"/>
        <end position="27"/>
    </location>
</feature>
<dbReference type="EMBL" id="VTUU01000001">
    <property type="protein sequence ID" value="KAA1176389.1"/>
    <property type="molecule type" value="Genomic_DNA"/>
</dbReference>
<accession>A0A5B0VRJ3</accession>
<keyword evidence="3" id="KW-1133">Transmembrane helix</keyword>
<feature type="transmembrane region" description="Helical" evidence="3">
    <location>
        <begin position="387"/>
        <end position="403"/>
    </location>
</feature>
<keyword evidence="2" id="KW-0802">TPR repeat</keyword>
<evidence type="ECO:0000256" key="1">
    <source>
        <dbReference type="ARBA" id="ARBA00022737"/>
    </source>
</evidence>
<dbReference type="RefSeq" id="WP_149599017.1">
    <property type="nucleotide sequence ID" value="NZ_VTUU01000001.1"/>
</dbReference>
<gene>
    <name evidence="4" type="ORF">FWJ25_04480</name>
</gene>
<evidence type="ECO:0008006" key="6">
    <source>
        <dbReference type="Google" id="ProtNLM"/>
    </source>
</evidence>
<feature type="transmembrane region" description="Helical" evidence="3">
    <location>
        <begin position="333"/>
        <end position="356"/>
    </location>
</feature>
<feature type="transmembrane region" description="Helical" evidence="3">
    <location>
        <begin position="156"/>
        <end position="173"/>
    </location>
</feature>
<reference evidence="4 5" key="1">
    <citation type="submission" date="2019-08" db="EMBL/GenBank/DDBJ databases">
        <title>Marinobacter ZYF650 sp. nov., a marine bacterium isolated from seawater of the Mariana trench.</title>
        <authorList>
            <person name="Ahmad W."/>
        </authorList>
    </citation>
    <scope>NUCLEOTIDE SEQUENCE [LARGE SCALE GENOMIC DNA]</scope>
    <source>
        <strain evidence="4 5">ZYF650</strain>
    </source>
</reference>
<dbReference type="InterPro" id="IPR052346">
    <property type="entry name" value="O-mannosyl-transferase_TMTC"/>
</dbReference>
<name>A0A5B0VRJ3_9GAMM</name>
<evidence type="ECO:0000256" key="3">
    <source>
        <dbReference type="SAM" id="Phobius"/>
    </source>
</evidence>
<feature type="transmembrane region" description="Helical" evidence="3">
    <location>
        <begin position="205"/>
        <end position="223"/>
    </location>
</feature>
<feature type="transmembrane region" description="Helical" evidence="3">
    <location>
        <begin position="100"/>
        <end position="120"/>
    </location>
</feature>
<evidence type="ECO:0000313" key="4">
    <source>
        <dbReference type="EMBL" id="KAA1176389.1"/>
    </source>
</evidence>
<feature type="transmembrane region" description="Helical" evidence="3">
    <location>
        <begin position="180"/>
        <end position="199"/>
    </location>
</feature>
<dbReference type="PANTHER" id="PTHR44227:SF3">
    <property type="entry name" value="PROTEIN O-MANNOSYL-TRANSFERASE TMTC4"/>
    <property type="match status" value="1"/>
</dbReference>
<keyword evidence="5" id="KW-1185">Reference proteome</keyword>
<keyword evidence="3" id="KW-0812">Transmembrane</keyword>
<dbReference type="AlphaFoldDB" id="A0A5B0VRJ3"/>
<keyword evidence="3" id="KW-0472">Membrane</keyword>
<feature type="transmembrane region" description="Helical" evidence="3">
    <location>
        <begin position="363"/>
        <end position="381"/>
    </location>
</feature>
<comment type="caution">
    <text evidence="4">The sequence shown here is derived from an EMBL/GenBank/DDBJ whole genome shotgun (WGS) entry which is preliminary data.</text>
</comment>
<feature type="transmembrane region" description="Helical" evidence="3">
    <location>
        <begin position="230"/>
        <end position="250"/>
    </location>
</feature>
<organism evidence="4 5">
    <name type="scientific">Marinobacter salinexigens</name>
    <dbReference type="NCBI Taxonomy" id="2919747"/>
    <lineage>
        <taxon>Bacteria</taxon>
        <taxon>Pseudomonadati</taxon>
        <taxon>Pseudomonadota</taxon>
        <taxon>Gammaproteobacteria</taxon>
        <taxon>Pseudomonadales</taxon>
        <taxon>Marinobacteraceae</taxon>
        <taxon>Marinobacter</taxon>
    </lineage>
</organism>
<feature type="transmembrane region" description="Helical" evidence="3">
    <location>
        <begin position="127"/>
        <end position="150"/>
    </location>
</feature>
<feature type="transmembrane region" description="Helical" evidence="3">
    <location>
        <begin position="308"/>
        <end position="327"/>
    </location>
</feature>
<evidence type="ECO:0000256" key="2">
    <source>
        <dbReference type="ARBA" id="ARBA00022803"/>
    </source>
</evidence>
<dbReference type="PANTHER" id="PTHR44227">
    <property type="match status" value="1"/>
</dbReference>
<protein>
    <recommendedName>
        <fullName evidence="6">Glycosyltransferase RgtA/B/C/D-like domain-containing protein</fullName>
    </recommendedName>
</protein>